<organism evidence="9 10">
    <name type="scientific">Diploptera punctata</name>
    <name type="common">Pacific beetle cockroach</name>
    <dbReference type="NCBI Taxonomy" id="6984"/>
    <lineage>
        <taxon>Eukaryota</taxon>
        <taxon>Metazoa</taxon>
        <taxon>Ecdysozoa</taxon>
        <taxon>Arthropoda</taxon>
        <taxon>Hexapoda</taxon>
        <taxon>Insecta</taxon>
        <taxon>Pterygota</taxon>
        <taxon>Neoptera</taxon>
        <taxon>Polyneoptera</taxon>
        <taxon>Dictyoptera</taxon>
        <taxon>Blattodea</taxon>
        <taxon>Blaberoidea</taxon>
        <taxon>Blaberidae</taxon>
        <taxon>Diplopterinae</taxon>
        <taxon>Diploptera</taxon>
    </lineage>
</organism>
<feature type="coiled-coil region" evidence="8">
    <location>
        <begin position="385"/>
        <end position="441"/>
    </location>
</feature>
<keyword evidence="6" id="KW-0472">Membrane</keyword>
<comment type="subunit">
    <text evidence="7">Component of the mitochondrial contact site and cristae organizing system (MICOS) complex.</text>
</comment>
<reference evidence="9" key="1">
    <citation type="journal article" date="2023" name="IScience">
        <title>Live-bearing cockroach genome reveals convergent evolutionary mechanisms linked to viviparity in insects and beyond.</title>
        <authorList>
            <person name="Fouks B."/>
            <person name="Harrison M.C."/>
            <person name="Mikhailova A.A."/>
            <person name="Marchal E."/>
            <person name="English S."/>
            <person name="Carruthers M."/>
            <person name="Jennings E.C."/>
            <person name="Chiamaka E.L."/>
            <person name="Frigard R.A."/>
            <person name="Pippel M."/>
            <person name="Attardo G.M."/>
            <person name="Benoit J.B."/>
            <person name="Bornberg-Bauer E."/>
            <person name="Tobe S.S."/>
        </authorList>
    </citation>
    <scope>NUCLEOTIDE SEQUENCE</scope>
    <source>
        <strain evidence="9">Stay&amp;Tobe</strain>
    </source>
</reference>
<feature type="non-terminal residue" evidence="9">
    <location>
        <position position="679"/>
    </location>
</feature>
<evidence type="ECO:0000256" key="2">
    <source>
        <dbReference type="ARBA" id="ARBA00022692"/>
    </source>
</evidence>
<evidence type="ECO:0000256" key="1">
    <source>
        <dbReference type="ARBA" id="ARBA00010877"/>
    </source>
</evidence>
<evidence type="ECO:0000256" key="6">
    <source>
        <dbReference type="ARBA" id="ARBA00023136"/>
    </source>
</evidence>
<comment type="subcellular location">
    <subcellularLocation>
        <location evidence="7">Mitochondrion inner membrane</location>
        <topology evidence="7">Single-pass membrane protein</topology>
    </subcellularLocation>
</comment>
<proteinExistence type="inferred from homology"/>
<dbReference type="PANTHER" id="PTHR15415:SF7">
    <property type="entry name" value="MICOS COMPLEX SUBUNIT MIC60"/>
    <property type="match status" value="1"/>
</dbReference>
<evidence type="ECO:0000256" key="8">
    <source>
        <dbReference type="SAM" id="Coils"/>
    </source>
</evidence>
<keyword evidence="5 7" id="KW-0496">Mitochondrion</keyword>
<evidence type="ECO:0000256" key="7">
    <source>
        <dbReference type="RuleBase" id="RU363000"/>
    </source>
</evidence>
<evidence type="ECO:0000313" key="10">
    <source>
        <dbReference type="Proteomes" id="UP001233999"/>
    </source>
</evidence>
<dbReference type="GO" id="GO:0042407">
    <property type="term" value="P:cristae formation"/>
    <property type="evidence" value="ECO:0007669"/>
    <property type="project" value="TreeGrafter"/>
</dbReference>
<keyword evidence="3 7" id="KW-0999">Mitochondrion inner membrane</keyword>
<keyword evidence="4" id="KW-1133">Transmembrane helix</keyword>
<dbReference type="PANTHER" id="PTHR15415">
    <property type="entry name" value="MITOFILIN"/>
    <property type="match status" value="1"/>
</dbReference>
<dbReference type="EMBL" id="JASPKZ010008363">
    <property type="protein sequence ID" value="KAJ9580047.1"/>
    <property type="molecule type" value="Genomic_DNA"/>
</dbReference>
<evidence type="ECO:0000256" key="3">
    <source>
        <dbReference type="ARBA" id="ARBA00022792"/>
    </source>
</evidence>
<comment type="similarity">
    <text evidence="1 7">Belongs to the MICOS complex subunit Mic60 family.</text>
</comment>
<sequence length="679" mass="77770">LSRHNPSRLYLAPRYYADKCPPDPAKSRSKGGTGFKYTVGTLTLATIATVGYAAYDKDFRKWMGNNVPYSDEFFKVLLQEEATYLEQLQKCYENLKSLIYDSIFGSSKETKTKEDEKLKLQITQKEEHKKDYKLAEIDKPSPEEDVQKLPATHPKNLMDLENRISAAAVTAVASFSEATSAIRDYSKNVYIVIEHSMENLGPDVWDQVKDLVAKKEEAVKKAETAANEALSGIEKMKNLFKSGVTSVSDDVVDKANRNVDRILKAVEDAKKEFEEEKKKTRITEMYWNKVEEARKYFEEELKILFPSIKIHEKEMKLGENELDLFIHYAVKNILYFQKELKKLETIGEERLREAINKADDVSLVRAKVDSELDKESRELEQEFQKRALQLRAEGETEVRQQLRRQAQAHSDHIADVLAVKEAEMERELRRVQDEKIAAEKAEYKMQLAAMLGRMRGIDDALRARAENDKHARQAQLLWSACQSLHRSLKNILPGVPWQQQLKPLKELIDNVSKAASSEDELVCVVVTGIPTEAKERGVYTEDAMRERFLKVEHLARRLALVPEEGGSLPLYLLSYLQSFLLIKAVNPMPAAELADEPVDISQLDTYDILERARYWMDRGDFNMTLRYMNQLRGASRCVAREWMNEVRILLETQQAANTLMAHAASSGLLVKFTCGEEIN</sequence>
<evidence type="ECO:0000313" key="9">
    <source>
        <dbReference type="EMBL" id="KAJ9580047.1"/>
    </source>
</evidence>
<dbReference type="AlphaFoldDB" id="A0AAD8E823"/>
<comment type="caution">
    <text evidence="9">The sequence shown here is derived from an EMBL/GenBank/DDBJ whole genome shotgun (WGS) entry which is preliminary data.</text>
</comment>
<gene>
    <name evidence="9" type="ORF">L9F63_004284</name>
</gene>
<reference evidence="9" key="2">
    <citation type="submission" date="2023-05" db="EMBL/GenBank/DDBJ databases">
        <authorList>
            <person name="Fouks B."/>
        </authorList>
    </citation>
    <scope>NUCLEOTIDE SEQUENCE</scope>
    <source>
        <strain evidence="9">Stay&amp;Tobe</strain>
        <tissue evidence="9">Testes</tissue>
    </source>
</reference>
<dbReference type="InterPro" id="IPR019133">
    <property type="entry name" value="MIC60"/>
</dbReference>
<dbReference type="Pfam" id="PF09731">
    <property type="entry name" value="Mitofilin"/>
    <property type="match status" value="1"/>
</dbReference>
<evidence type="ECO:0000256" key="4">
    <source>
        <dbReference type="ARBA" id="ARBA00022989"/>
    </source>
</evidence>
<accession>A0AAD8E823</accession>
<dbReference type="GO" id="GO:0061617">
    <property type="term" value="C:MICOS complex"/>
    <property type="evidence" value="ECO:0007669"/>
    <property type="project" value="TreeGrafter"/>
</dbReference>
<name>A0AAD8E823_DIPPU</name>
<keyword evidence="8" id="KW-0175">Coiled coil</keyword>
<protein>
    <recommendedName>
        <fullName evidence="7">MICOS complex subunit MIC60</fullName>
    </recommendedName>
    <alternativeName>
        <fullName evidence="7">Mitofilin</fullName>
    </alternativeName>
</protein>
<keyword evidence="10" id="KW-1185">Reference proteome</keyword>
<feature type="non-terminal residue" evidence="9">
    <location>
        <position position="1"/>
    </location>
</feature>
<comment type="function">
    <text evidence="7">Component of the MICOS complex, a large protein complex of the mitochondrial inner membrane that plays crucial roles in the maintenance of crista junctions, inner membrane architecture, and formation of contact sites to the outer membrane.</text>
</comment>
<keyword evidence="2 7" id="KW-0812">Transmembrane</keyword>
<evidence type="ECO:0000256" key="5">
    <source>
        <dbReference type="ARBA" id="ARBA00023128"/>
    </source>
</evidence>
<feature type="coiled-coil region" evidence="8">
    <location>
        <begin position="252"/>
        <end position="283"/>
    </location>
</feature>
<dbReference type="Proteomes" id="UP001233999">
    <property type="component" value="Unassembled WGS sequence"/>
</dbReference>